<dbReference type="PRINTS" id="PR01398">
    <property type="entry name" value="ISCHRISMTASE"/>
</dbReference>
<comment type="caution">
    <text evidence="4">The sequence shown here is derived from an EMBL/GenBank/DDBJ whole genome shotgun (WGS) entry which is preliminary data.</text>
</comment>
<evidence type="ECO:0000313" key="5">
    <source>
        <dbReference type="Proteomes" id="UP001223390"/>
    </source>
</evidence>
<dbReference type="SUPFAM" id="SSF52499">
    <property type="entry name" value="Isochorismatase-like hydrolases"/>
    <property type="match status" value="1"/>
</dbReference>
<feature type="region of interest" description="Disordered" evidence="2">
    <location>
        <begin position="211"/>
        <end position="232"/>
    </location>
</feature>
<dbReference type="InterPro" id="IPR050272">
    <property type="entry name" value="Isochorismatase-like_hydrls"/>
</dbReference>
<evidence type="ECO:0000259" key="3">
    <source>
        <dbReference type="Pfam" id="PF00857"/>
    </source>
</evidence>
<gene>
    <name evidence="4" type="ORF">QEZ40_000453</name>
</gene>
<organism evidence="4 5">
    <name type="scientific">Streptomyces katrae</name>
    <dbReference type="NCBI Taxonomy" id="68223"/>
    <lineage>
        <taxon>Bacteria</taxon>
        <taxon>Bacillati</taxon>
        <taxon>Actinomycetota</taxon>
        <taxon>Actinomycetes</taxon>
        <taxon>Kitasatosporales</taxon>
        <taxon>Streptomycetaceae</taxon>
        <taxon>Streptomyces</taxon>
    </lineage>
</organism>
<dbReference type="Gene3D" id="3.40.50.850">
    <property type="entry name" value="Isochorismatase-like"/>
    <property type="match status" value="1"/>
</dbReference>
<dbReference type="InterPro" id="IPR036380">
    <property type="entry name" value="Isochorismatase-like_sf"/>
</dbReference>
<reference evidence="4 5" key="1">
    <citation type="submission" date="2023-05" db="EMBL/GenBank/DDBJ databases">
        <title>Sequencing and Assembly of Streptomyces sp. NP73.</title>
        <authorList>
            <person name="Konwar A.N."/>
            <person name="Saikia K."/>
            <person name="Thakur D."/>
        </authorList>
    </citation>
    <scope>NUCLEOTIDE SEQUENCE [LARGE SCALE GENOMIC DNA]</scope>
    <source>
        <strain evidence="4 5">NP73</strain>
    </source>
</reference>
<sequence length="232" mass="25391">MPIPVIEPYPMPTAQDVPAGRAKWTIRADRAVLLVHDMQRYFLKAFPPHQAPVTELVENTGRVRDACAAHGIPVVYTAQPGDMTPQERGLLADFWGPGMGAVQEDREIADRVAPTAGDTVLTKWRYSAFTRTDLLRLMRDNDRDQLIICGVYAHIGCLMTACEAFSLDIKPFLVADATADFSAAHHRMALTYAAQRAAAVRSTAAVLADLADQEPAGHTPPSPTTERNRTCP</sequence>
<dbReference type="InterPro" id="IPR000868">
    <property type="entry name" value="Isochorismatase-like_dom"/>
</dbReference>
<evidence type="ECO:0000313" key="4">
    <source>
        <dbReference type="EMBL" id="MDK9496113.1"/>
    </source>
</evidence>
<dbReference type="EMBL" id="JASITI010000010">
    <property type="protein sequence ID" value="MDK9496113.1"/>
    <property type="molecule type" value="Genomic_DNA"/>
</dbReference>
<evidence type="ECO:0000256" key="1">
    <source>
        <dbReference type="ARBA" id="ARBA00022801"/>
    </source>
</evidence>
<dbReference type="PIRSF" id="PIRSF001111">
    <property type="entry name" value="Isochorismatase"/>
    <property type="match status" value="1"/>
</dbReference>
<accession>A0ABT7GRA2</accession>
<dbReference type="RefSeq" id="WP_285341649.1">
    <property type="nucleotide sequence ID" value="NZ_JASITI010000010.1"/>
</dbReference>
<dbReference type="Pfam" id="PF00857">
    <property type="entry name" value="Isochorismatase"/>
    <property type="match status" value="1"/>
</dbReference>
<feature type="domain" description="Isochorismatase-like" evidence="3">
    <location>
        <begin position="32"/>
        <end position="204"/>
    </location>
</feature>
<keyword evidence="1" id="KW-0378">Hydrolase</keyword>
<dbReference type="Proteomes" id="UP001223390">
    <property type="component" value="Unassembled WGS sequence"/>
</dbReference>
<evidence type="ECO:0000256" key="2">
    <source>
        <dbReference type="SAM" id="MobiDB-lite"/>
    </source>
</evidence>
<proteinExistence type="predicted"/>
<protein>
    <submittedName>
        <fullName evidence="4">Isochorismatase family protein</fullName>
    </submittedName>
</protein>
<dbReference type="PANTHER" id="PTHR43540">
    <property type="entry name" value="PEROXYUREIDOACRYLATE/UREIDOACRYLATE AMIDOHYDROLASE-RELATED"/>
    <property type="match status" value="1"/>
</dbReference>
<dbReference type="InterPro" id="IPR016291">
    <property type="entry name" value="Isochorismatase"/>
</dbReference>
<dbReference type="PANTHER" id="PTHR43540:SF3">
    <property type="entry name" value="ENTEROBACTIN SYNTHASE COMPONENT B"/>
    <property type="match status" value="1"/>
</dbReference>
<keyword evidence="5" id="KW-1185">Reference proteome</keyword>
<name>A0ABT7GRA2_9ACTN</name>